<protein>
    <submittedName>
        <fullName evidence="2">Uncharacterized protein</fullName>
    </submittedName>
</protein>
<keyword evidence="3" id="KW-1185">Reference proteome</keyword>
<sequence>MQARHGFSCEDIALVKILKFSDLLQSSESSDRFHFIERQFITKKKMHKKELRSYKQIICHLEENNRHMLEEVSNLKKVSELYKSCTLAFSMLKVITLYLIIFINELRMYCKHFSFL</sequence>
<organism evidence="2 3">
    <name type="scientific">Cardiocondyla obscurior</name>
    <dbReference type="NCBI Taxonomy" id="286306"/>
    <lineage>
        <taxon>Eukaryota</taxon>
        <taxon>Metazoa</taxon>
        <taxon>Ecdysozoa</taxon>
        <taxon>Arthropoda</taxon>
        <taxon>Hexapoda</taxon>
        <taxon>Insecta</taxon>
        <taxon>Pterygota</taxon>
        <taxon>Neoptera</taxon>
        <taxon>Endopterygota</taxon>
        <taxon>Hymenoptera</taxon>
        <taxon>Apocrita</taxon>
        <taxon>Aculeata</taxon>
        <taxon>Formicoidea</taxon>
        <taxon>Formicidae</taxon>
        <taxon>Myrmicinae</taxon>
        <taxon>Cardiocondyla</taxon>
    </lineage>
</organism>
<keyword evidence="1" id="KW-1133">Transmembrane helix</keyword>
<keyword evidence="1" id="KW-0472">Membrane</keyword>
<proteinExistence type="predicted"/>
<keyword evidence="1" id="KW-0812">Transmembrane</keyword>
<dbReference type="AlphaFoldDB" id="A0AAW2EZ39"/>
<dbReference type="EMBL" id="JADYXP020000015">
    <property type="protein sequence ID" value="KAL0108984.1"/>
    <property type="molecule type" value="Genomic_DNA"/>
</dbReference>
<accession>A0AAW2EZ39</accession>
<evidence type="ECO:0000256" key="1">
    <source>
        <dbReference type="SAM" id="Phobius"/>
    </source>
</evidence>
<feature type="transmembrane region" description="Helical" evidence="1">
    <location>
        <begin position="81"/>
        <end position="103"/>
    </location>
</feature>
<evidence type="ECO:0000313" key="2">
    <source>
        <dbReference type="EMBL" id="KAL0108984.1"/>
    </source>
</evidence>
<evidence type="ECO:0000313" key="3">
    <source>
        <dbReference type="Proteomes" id="UP001430953"/>
    </source>
</evidence>
<comment type="caution">
    <text evidence="2">The sequence shown here is derived from an EMBL/GenBank/DDBJ whole genome shotgun (WGS) entry which is preliminary data.</text>
</comment>
<dbReference type="Proteomes" id="UP001430953">
    <property type="component" value="Unassembled WGS sequence"/>
</dbReference>
<name>A0AAW2EZ39_9HYME</name>
<reference evidence="2 3" key="1">
    <citation type="submission" date="2023-03" db="EMBL/GenBank/DDBJ databases">
        <title>High recombination rates correlate with genetic variation in Cardiocondyla obscurior ants.</title>
        <authorList>
            <person name="Errbii M."/>
        </authorList>
    </citation>
    <scope>NUCLEOTIDE SEQUENCE [LARGE SCALE GENOMIC DNA]</scope>
    <source>
        <strain evidence="2">Alpha-2009</strain>
        <tissue evidence="2">Whole body</tissue>
    </source>
</reference>
<gene>
    <name evidence="2" type="ORF">PUN28_014229</name>
</gene>